<gene>
    <name evidence="1" type="ORF">MAIT1_01172</name>
</gene>
<comment type="caution">
    <text evidence="1">The sequence shown here is derived from an EMBL/GenBank/DDBJ whole genome shotgun (WGS) entry which is preliminary data.</text>
</comment>
<dbReference type="RefSeq" id="WP_085441329.1">
    <property type="nucleotide sequence ID" value="NZ_LVJN01000016.1"/>
</dbReference>
<dbReference type="OrthoDB" id="7626446at2"/>
<protein>
    <submittedName>
        <fullName evidence="1">Uncharacterized protein</fullName>
    </submittedName>
</protein>
<evidence type="ECO:0000313" key="2">
    <source>
        <dbReference type="Proteomes" id="UP000194003"/>
    </source>
</evidence>
<dbReference type="Proteomes" id="UP000194003">
    <property type="component" value="Unassembled WGS sequence"/>
</dbReference>
<dbReference type="EMBL" id="LVJN01000016">
    <property type="protein sequence ID" value="OSM06195.1"/>
    <property type="molecule type" value="Genomic_DNA"/>
</dbReference>
<proteinExistence type="predicted"/>
<keyword evidence="2" id="KW-1185">Reference proteome</keyword>
<dbReference type="AlphaFoldDB" id="A0A1Y2K7N3"/>
<sequence length="140" mass="15153">MITIPIAAAPVAPPAMSEATIAALDALRPRIEQAREALRASAQKLGFADADFTIPPIDSAQWSLQTDPANGQDSLFGQWRNARGDKCGELIFHPDGSFHAECDIALPHPTKPNRWFVEAVTAWGDKESVKSDPRLLPALV</sequence>
<name>A0A1Y2K7N3_9PROT</name>
<reference evidence="1 2" key="1">
    <citation type="journal article" date="2016" name="BMC Genomics">
        <title>Combined genomic and structural analyses of a cultured magnetotactic bacterium reveals its niche adaptation to a dynamic environment.</title>
        <authorList>
            <person name="Araujo A.C."/>
            <person name="Morillo V."/>
            <person name="Cypriano J."/>
            <person name="Teixeira L.C."/>
            <person name="Leao P."/>
            <person name="Lyra S."/>
            <person name="Almeida L.G."/>
            <person name="Bazylinski D.A."/>
            <person name="Vasconcellos A.T."/>
            <person name="Abreu F."/>
            <person name="Lins U."/>
        </authorList>
    </citation>
    <scope>NUCLEOTIDE SEQUENCE [LARGE SCALE GENOMIC DNA]</scope>
    <source>
        <strain evidence="1 2">IT-1</strain>
    </source>
</reference>
<dbReference type="STRING" id="1434232.MAIT1_01172"/>
<organism evidence="1 2">
    <name type="scientific">Magnetofaba australis IT-1</name>
    <dbReference type="NCBI Taxonomy" id="1434232"/>
    <lineage>
        <taxon>Bacteria</taxon>
        <taxon>Pseudomonadati</taxon>
        <taxon>Pseudomonadota</taxon>
        <taxon>Magnetococcia</taxon>
        <taxon>Magnetococcales</taxon>
        <taxon>Magnetococcaceae</taxon>
        <taxon>Magnetofaba</taxon>
    </lineage>
</organism>
<accession>A0A1Y2K7N3</accession>
<evidence type="ECO:0000313" key="1">
    <source>
        <dbReference type="EMBL" id="OSM06195.1"/>
    </source>
</evidence>